<dbReference type="Pfam" id="PF13193">
    <property type="entry name" value="AMP-binding_C"/>
    <property type="match status" value="1"/>
</dbReference>
<dbReference type="RefSeq" id="WP_131756192.1">
    <property type="nucleotide sequence ID" value="NZ_CAACUY010000013.1"/>
</dbReference>
<dbReference type="CDD" id="cd17631">
    <property type="entry name" value="FACL_FadD13-like"/>
    <property type="match status" value="1"/>
</dbReference>
<name>A0ABW2Y1I5_9ACTN</name>
<feature type="domain" description="AMP-binding enzyme C-terminal" evidence="2">
    <location>
        <begin position="411"/>
        <end position="486"/>
    </location>
</feature>
<evidence type="ECO:0000313" key="4">
    <source>
        <dbReference type="Proteomes" id="UP001597063"/>
    </source>
</evidence>
<evidence type="ECO:0000259" key="2">
    <source>
        <dbReference type="Pfam" id="PF13193"/>
    </source>
</evidence>
<comment type="caution">
    <text evidence="3">The sequence shown here is derived from an EMBL/GenBank/DDBJ whole genome shotgun (WGS) entry which is preliminary data.</text>
</comment>
<dbReference type="InterPro" id="IPR045851">
    <property type="entry name" value="AMP-bd_C_sf"/>
</dbReference>
<dbReference type="InterPro" id="IPR000873">
    <property type="entry name" value="AMP-dep_synth/lig_dom"/>
</dbReference>
<evidence type="ECO:0000259" key="1">
    <source>
        <dbReference type="Pfam" id="PF00501"/>
    </source>
</evidence>
<dbReference type="InterPro" id="IPR042099">
    <property type="entry name" value="ANL_N_sf"/>
</dbReference>
<evidence type="ECO:0000313" key="3">
    <source>
        <dbReference type="EMBL" id="MFD0692418.1"/>
    </source>
</evidence>
<dbReference type="PANTHER" id="PTHR43201">
    <property type="entry name" value="ACYL-COA SYNTHETASE"/>
    <property type="match status" value="1"/>
</dbReference>
<dbReference type="InterPro" id="IPR020845">
    <property type="entry name" value="AMP-binding_CS"/>
</dbReference>
<sequence>MDMWGLRYGELVERRARRQPDRIAIIGNGASITYAELGERIRRMSGTLRATGARRGDRVLCVSENRAEVLVAAYACSRIGAAFVPISPASTNDELEFVLADVEPVLICAGSQAKAVRSGEYAGLPPVIELGAWTAGACTAPAEDGPVEVEPDDIAVICYTSGTSGRPKGVALSHRALHWNSYNTLLGLDITSDDVALVNTPLSHTAALNTIATNTLYKGGTLVLQEKFDASACLDAIETFQVTAAFAVPTMLALMENSPGFDETRLRTLRWVLSGGAPLPPELASRWSAMGVPVIASFGLSEAGPSVTFRRPDDVARKASSSGAPAPLTDVRVVDDTGATAPPGTIGEIVVTGPHVAAGYWNRPEATRDTFRPDGLWTGDRGYFDADGDLVIAGRSKDVIITGGENVDPVEVEQAVLRHPSVSEATVVGFPDSLWGELVTAIVVPRPGGSVTTEELRSFLADRLAKHKIPRRVEVWDAIPKTPVGKIRRDDIRARLRRA</sequence>
<keyword evidence="4" id="KW-1185">Reference proteome</keyword>
<dbReference type="Gene3D" id="3.40.50.12780">
    <property type="entry name" value="N-terminal domain of ligase-like"/>
    <property type="match status" value="1"/>
</dbReference>
<protein>
    <submittedName>
        <fullName evidence="3">Class I adenylate-forming enzyme family protein</fullName>
    </submittedName>
</protein>
<reference evidence="4" key="1">
    <citation type="journal article" date="2019" name="Int. J. Syst. Evol. Microbiol.">
        <title>The Global Catalogue of Microorganisms (GCM) 10K type strain sequencing project: providing services to taxonomists for standard genome sequencing and annotation.</title>
        <authorList>
            <consortium name="The Broad Institute Genomics Platform"/>
            <consortium name="The Broad Institute Genome Sequencing Center for Infectious Disease"/>
            <person name="Wu L."/>
            <person name="Ma J."/>
        </authorList>
    </citation>
    <scope>NUCLEOTIDE SEQUENCE [LARGE SCALE GENOMIC DNA]</scope>
    <source>
        <strain evidence="4">JCM 9371</strain>
    </source>
</reference>
<dbReference type="InterPro" id="IPR025110">
    <property type="entry name" value="AMP-bd_C"/>
</dbReference>
<dbReference type="PANTHER" id="PTHR43201:SF32">
    <property type="entry name" value="2-SUCCINYLBENZOATE--COA LIGASE, CHLOROPLASTIC_PEROXISOMAL"/>
    <property type="match status" value="1"/>
</dbReference>
<dbReference type="PROSITE" id="PS00455">
    <property type="entry name" value="AMP_BINDING"/>
    <property type="match status" value="1"/>
</dbReference>
<dbReference type="Pfam" id="PF00501">
    <property type="entry name" value="AMP-binding"/>
    <property type="match status" value="1"/>
</dbReference>
<dbReference type="Gene3D" id="3.30.300.30">
    <property type="match status" value="1"/>
</dbReference>
<dbReference type="EMBL" id="JBHTGP010000041">
    <property type="protein sequence ID" value="MFD0692418.1"/>
    <property type="molecule type" value="Genomic_DNA"/>
</dbReference>
<feature type="domain" description="AMP-dependent synthetase/ligase" evidence="1">
    <location>
        <begin position="13"/>
        <end position="361"/>
    </location>
</feature>
<proteinExistence type="predicted"/>
<organism evidence="3 4">
    <name type="scientific">Actinomadura fibrosa</name>
    <dbReference type="NCBI Taxonomy" id="111802"/>
    <lineage>
        <taxon>Bacteria</taxon>
        <taxon>Bacillati</taxon>
        <taxon>Actinomycetota</taxon>
        <taxon>Actinomycetes</taxon>
        <taxon>Streptosporangiales</taxon>
        <taxon>Thermomonosporaceae</taxon>
        <taxon>Actinomadura</taxon>
    </lineage>
</organism>
<dbReference type="SUPFAM" id="SSF56801">
    <property type="entry name" value="Acetyl-CoA synthetase-like"/>
    <property type="match status" value="1"/>
</dbReference>
<dbReference type="Proteomes" id="UP001597063">
    <property type="component" value="Unassembled WGS sequence"/>
</dbReference>
<gene>
    <name evidence="3" type="ORF">ACFQZM_48585</name>
</gene>
<accession>A0ABW2Y1I5</accession>